<proteinExistence type="predicted"/>
<dbReference type="RefSeq" id="WP_119548824.1">
    <property type="nucleotide sequence ID" value="NZ_QXIR01000032.1"/>
</dbReference>
<keyword evidence="3" id="KW-1185">Reference proteome</keyword>
<dbReference type="Proteomes" id="UP000265801">
    <property type="component" value="Unassembled WGS sequence"/>
</dbReference>
<keyword evidence="1" id="KW-0812">Transmembrane</keyword>
<reference evidence="2 3" key="1">
    <citation type="submission" date="2018-09" db="EMBL/GenBank/DDBJ databases">
        <title>Bacillus saliacetes sp. nov., isolated from Thai shrimp paste (Ka-pi).</title>
        <authorList>
            <person name="Daroonpunt R."/>
            <person name="Tanasupawat S."/>
            <person name="Yiamsombut S."/>
        </authorList>
    </citation>
    <scope>NUCLEOTIDE SEQUENCE [LARGE SCALE GENOMIC DNA]</scope>
    <source>
        <strain evidence="2 3">SKP7-4</strain>
    </source>
</reference>
<feature type="transmembrane region" description="Helical" evidence="1">
    <location>
        <begin position="122"/>
        <end position="143"/>
    </location>
</feature>
<evidence type="ECO:0000313" key="2">
    <source>
        <dbReference type="EMBL" id="RIW29472.1"/>
    </source>
</evidence>
<sequence>MTSETFPKGSVLGTVSGIFLGILLKAVENFTNQKVYTLLLNVDFIPFMGNVHWPELIEFCFHLIVSMILGLIFYHLSEKWSAGYKLRWLLAASLTLPALLLYFPLSLLAVKEVPSITNWEAVAYWGGGHLLFALSLVQLYPIIKYWK</sequence>
<gene>
    <name evidence="2" type="ORF">D3H55_18710</name>
</gene>
<accession>A0A3A1QQR6</accession>
<dbReference type="OrthoDB" id="1443299at2"/>
<evidence type="ECO:0000313" key="3">
    <source>
        <dbReference type="Proteomes" id="UP000265801"/>
    </source>
</evidence>
<feature type="transmembrane region" description="Helical" evidence="1">
    <location>
        <begin position="59"/>
        <end position="76"/>
    </location>
</feature>
<evidence type="ECO:0008006" key="4">
    <source>
        <dbReference type="Google" id="ProtNLM"/>
    </source>
</evidence>
<dbReference type="AlphaFoldDB" id="A0A3A1QQR6"/>
<evidence type="ECO:0000256" key="1">
    <source>
        <dbReference type="SAM" id="Phobius"/>
    </source>
</evidence>
<name>A0A3A1QQR6_9BACI</name>
<protein>
    <recommendedName>
        <fullName evidence="4">DUF1440 domain-containing protein</fullName>
    </recommendedName>
</protein>
<comment type="caution">
    <text evidence="2">The sequence shown here is derived from an EMBL/GenBank/DDBJ whole genome shotgun (WGS) entry which is preliminary data.</text>
</comment>
<feature type="transmembrane region" description="Helical" evidence="1">
    <location>
        <begin position="6"/>
        <end position="24"/>
    </location>
</feature>
<keyword evidence="1" id="KW-1133">Transmembrane helix</keyword>
<keyword evidence="1" id="KW-0472">Membrane</keyword>
<dbReference type="EMBL" id="QXIR01000032">
    <property type="protein sequence ID" value="RIW29472.1"/>
    <property type="molecule type" value="Genomic_DNA"/>
</dbReference>
<feature type="transmembrane region" description="Helical" evidence="1">
    <location>
        <begin position="88"/>
        <end position="110"/>
    </location>
</feature>
<organism evidence="2 3">
    <name type="scientific">Bacillus salacetis</name>
    <dbReference type="NCBI Taxonomy" id="2315464"/>
    <lineage>
        <taxon>Bacteria</taxon>
        <taxon>Bacillati</taxon>
        <taxon>Bacillota</taxon>
        <taxon>Bacilli</taxon>
        <taxon>Bacillales</taxon>
        <taxon>Bacillaceae</taxon>
        <taxon>Bacillus</taxon>
    </lineage>
</organism>